<dbReference type="Proteomes" id="UP000018208">
    <property type="component" value="Unassembled WGS sequence"/>
</dbReference>
<dbReference type="EMBL" id="AUWU02000006">
    <property type="protein sequence ID" value="KAH0571654.1"/>
    <property type="molecule type" value="Genomic_DNA"/>
</dbReference>
<evidence type="ECO:0000313" key="3">
    <source>
        <dbReference type="EMBL" id="KAH0571668.1"/>
    </source>
</evidence>
<accession>A0A9P8LP08</accession>
<dbReference type="AlphaFoldDB" id="A0A9P8LP08"/>
<sequence>MPTICAAGTFDRLHVGHHALLRKVAEVAQRGDRIIVGVMSQAYVQKKSLSKFIQPFEARCQNVQEFLDGLGPLTGDISVVELNDPVGPVLELEECQLVVSKETEDGAKVLNRLRRQKGLVEMVVHICGVVEENGRKVSSSEIRESETSTSM</sequence>
<keyword evidence="3" id="KW-0548">Nucleotidyltransferase</keyword>
<dbReference type="GO" id="GO:0015937">
    <property type="term" value="P:coenzyme A biosynthetic process"/>
    <property type="evidence" value="ECO:0007669"/>
    <property type="project" value="TreeGrafter"/>
</dbReference>
<dbReference type="PANTHER" id="PTHR10695:SF46">
    <property type="entry name" value="BIFUNCTIONAL COENZYME A SYNTHASE-RELATED"/>
    <property type="match status" value="1"/>
</dbReference>
<dbReference type="NCBIfam" id="NF001985">
    <property type="entry name" value="PRK00777.1"/>
    <property type="match status" value="1"/>
</dbReference>
<dbReference type="NCBIfam" id="TIGR00125">
    <property type="entry name" value="cyt_tran_rel"/>
    <property type="match status" value="1"/>
</dbReference>
<protein>
    <submittedName>
        <fullName evidence="3">Phosphopantetheine adenylyltransferase</fullName>
    </submittedName>
</protein>
<evidence type="ECO:0000313" key="4">
    <source>
        <dbReference type="Proteomes" id="UP000018208"/>
    </source>
</evidence>
<dbReference type="EMBL" id="AUWU02000006">
    <property type="protein sequence ID" value="KAH0571668.1"/>
    <property type="molecule type" value="Genomic_DNA"/>
</dbReference>
<name>A0A9P8LP08_9EUKA</name>
<keyword evidence="3" id="KW-0808">Transferase</keyword>
<dbReference type="GO" id="GO:0004140">
    <property type="term" value="F:dephospho-CoA kinase activity"/>
    <property type="evidence" value="ECO:0007669"/>
    <property type="project" value="TreeGrafter"/>
</dbReference>
<dbReference type="InterPro" id="IPR004821">
    <property type="entry name" value="Cyt_trans-like"/>
</dbReference>
<dbReference type="GO" id="GO:0016779">
    <property type="term" value="F:nucleotidyltransferase activity"/>
    <property type="evidence" value="ECO:0007669"/>
    <property type="project" value="UniProtKB-KW"/>
</dbReference>
<evidence type="ECO:0000259" key="1">
    <source>
        <dbReference type="Pfam" id="PF01467"/>
    </source>
</evidence>
<dbReference type="PANTHER" id="PTHR10695">
    <property type="entry name" value="DEPHOSPHO-COA KINASE-RELATED"/>
    <property type="match status" value="1"/>
</dbReference>
<evidence type="ECO:0000313" key="2">
    <source>
        <dbReference type="EMBL" id="KAH0571654.1"/>
    </source>
</evidence>
<dbReference type="RefSeq" id="XP_067762427.1">
    <property type="nucleotide sequence ID" value="XM_067909671.1"/>
</dbReference>
<comment type="caution">
    <text evidence="3">The sequence shown here is derived from an EMBL/GenBank/DDBJ whole genome shotgun (WGS) entry which is preliminary data.</text>
</comment>
<dbReference type="KEGG" id="ssao:94299867"/>
<dbReference type="GeneID" id="94299867"/>
<organism evidence="3 4">
    <name type="scientific">Spironucleus salmonicida</name>
    <dbReference type="NCBI Taxonomy" id="348837"/>
    <lineage>
        <taxon>Eukaryota</taxon>
        <taxon>Metamonada</taxon>
        <taxon>Diplomonadida</taxon>
        <taxon>Hexamitidae</taxon>
        <taxon>Hexamitinae</taxon>
        <taxon>Spironucleus</taxon>
    </lineage>
</organism>
<dbReference type="Gene3D" id="3.40.50.620">
    <property type="entry name" value="HUPs"/>
    <property type="match status" value="1"/>
</dbReference>
<reference evidence="3" key="2">
    <citation type="submission" date="2020-12" db="EMBL/GenBank/DDBJ databases">
        <title>New Spironucleus salmonicida genome in near-complete chromosomes.</title>
        <authorList>
            <person name="Xu F."/>
            <person name="Kurt Z."/>
            <person name="Jimenez-Gonzalez A."/>
            <person name="Astvaldsson A."/>
            <person name="Andersson J.O."/>
            <person name="Svard S.G."/>
        </authorList>
    </citation>
    <scope>NUCLEOTIDE SEQUENCE</scope>
    <source>
        <strain evidence="3">ATCC 50377</strain>
    </source>
</reference>
<dbReference type="SUPFAM" id="SSF52374">
    <property type="entry name" value="Nucleotidylyl transferase"/>
    <property type="match status" value="1"/>
</dbReference>
<keyword evidence="4" id="KW-1185">Reference proteome</keyword>
<dbReference type="Pfam" id="PF01467">
    <property type="entry name" value="CTP_transf_like"/>
    <property type="match status" value="1"/>
</dbReference>
<gene>
    <name evidence="2" type="ORF">SS50377_25844</name>
    <name evidence="3" type="ORF">SS50377_25858</name>
</gene>
<feature type="domain" description="Cytidyltransferase-like" evidence="1">
    <location>
        <begin position="6"/>
        <end position="144"/>
    </location>
</feature>
<reference evidence="3" key="1">
    <citation type="journal article" date="2014" name="PLoS Genet.">
        <title>The Genome of Spironucleus salmonicida Highlights a Fish Pathogen Adapted to Fluctuating Environments.</title>
        <authorList>
            <person name="Xu F."/>
            <person name="Jerlstrom-Hultqvist J."/>
            <person name="Einarsson E."/>
            <person name="Astvaldsson A."/>
            <person name="Svard S.G."/>
            <person name="Andersson J.O."/>
        </authorList>
    </citation>
    <scope>NUCLEOTIDE SEQUENCE</scope>
    <source>
        <strain evidence="3">ATCC 50377</strain>
    </source>
</reference>
<dbReference type="InterPro" id="IPR014729">
    <property type="entry name" value="Rossmann-like_a/b/a_fold"/>
</dbReference>
<proteinExistence type="predicted"/>
<dbReference type="OrthoDB" id="27911at2759"/>